<evidence type="ECO:0000256" key="5">
    <source>
        <dbReference type="SAM" id="MobiDB-lite"/>
    </source>
</evidence>
<sequence>MSPEQRRAMIVQAALPLIAQHGAAITTQQIARAAGIGEATIFRAFADKDAVLEACMAEAANPAGLLRELASIPLDQPLADRLTEALDAMRAHLDRMGAVAGALMTSGHRAGGDDRRRESGDDRRREGGTGRAESLGMVREAVAELLQPDQDTLRLPLDLVAEGFLAISMAAGRAGATLSHPDLVDLFLHGALTGGSDH</sequence>
<dbReference type="PROSITE" id="PS50977">
    <property type="entry name" value="HTH_TETR_2"/>
    <property type="match status" value="1"/>
</dbReference>
<dbReference type="Gene3D" id="1.10.357.10">
    <property type="entry name" value="Tetracycline Repressor, domain 2"/>
    <property type="match status" value="1"/>
</dbReference>
<organism evidence="7 8">
    <name type="scientific">Nonomuraea rhodomycinica</name>
    <dbReference type="NCBI Taxonomy" id="1712872"/>
    <lineage>
        <taxon>Bacteria</taxon>
        <taxon>Bacillati</taxon>
        <taxon>Actinomycetota</taxon>
        <taxon>Actinomycetes</taxon>
        <taxon>Streptosporangiales</taxon>
        <taxon>Streptosporangiaceae</taxon>
        <taxon>Nonomuraea</taxon>
    </lineage>
</organism>
<comment type="caution">
    <text evidence="7">The sequence shown here is derived from an EMBL/GenBank/DDBJ whole genome shotgun (WGS) entry which is preliminary data.</text>
</comment>
<evidence type="ECO:0000313" key="7">
    <source>
        <dbReference type="EMBL" id="NUW46285.1"/>
    </source>
</evidence>
<proteinExistence type="predicted"/>
<name>A0A7Y6IXS2_9ACTN</name>
<keyword evidence="2 4" id="KW-0238">DNA-binding</keyword>
<dbReference type="PRINTS" id="PR00455">
    <property type="entry name" value="HTHTETR"/>
</dbReference>
<evidence type="ECO:0000256" key="3">
    <source>
        <dbReference type="ARBA" id="ARBA00023163"/>
    </source>
</evidence>
<dbReference type="GO" id="GO:0000976">
    <property type="term" value="F:transcription cis-regulatory region binding"/>
    <property type="evidence" value="ECO:0007669"/>
    <property type="project" value="TreeGrafter"/>
</dbReference>
<dbReference type="EMBL" id="JABWGO010000015">
    <property type="protein sequence ID" value="NUW46285.1"/>
    <property type="molecule type" value="Genomic_DNA"/>
</dbReference>
<dbReference type="GO" id="GO:0003700">
    <property type="term" value="F:DNA-binding transcription factor activity"/>
    <property type="evidence" value="ECO:0007669"/>
    <property type="project" value="TreeGrafter"/>
</dbReference>
<evidence type="ECO:0000313" key="8">
    <source>
        <dbReference type="Proteomes" id="UP000546126"/>
    </source>
</evidence>
<evidence type="ECO:0000256" key="1">
    <source>
        <dbReference type="ARBA" id="ARBA00023015"/>
    </source>
</evidence>
<dbReference type="PANTHER" id="PTHR30055">
    <property type="entry name" value="HTH-TYPE TRANSCRIPTIONAL REGULATOR RUTR"/>
    <property type="match status" value="1"/>
</dbReference>
<dbReference type="Pfam" id="PF00440">
    <property type="entry name" value="TetR_N"/>
    <property type="match status" value="1"/>
</dbReference>
<reference evidence="7 8" key="1">
    <citation type="submission" date="2020-06" db="EMBL/GenBank/DDBJ databases">
        <authorList>
            <person name="Chanama M."/>
        </authorList>
    </citation>
    <scope>NUCLEOTIDE SEQUENCE [LARGE SCALE GENOMIC DNA]</scope>
    <source>
        <strain evidence="7 8">TBRC6557</strain>
    </source>
</reference>
<keyword evidence="8" id="KW-1185">Reference proteome</keyword>
<feature type="compositionally biased region" description="Basic and acidic residues" evidence="5">
    <location>
        <begin position="110"/>
        <end position="128"/>
    </location>
</feature>
<dbReference type="PANTHER" id="PTHR30055:SF234">
    <property type="entry name" value="HTH-TYPE TRANSCRIPTIONAL REGULATOR BETI"/>
    <property type="match status" value="1"/>
</dbReference>
<keyword evidence="1" id="KW-0805">Transcription regulation</keyword>
<evidence type="ECO:0000256" key="4">
    <source>
        <dbReference type="PROSITE-ProRule" id="PRU00335"/>
    </source>
</evidence>
<evidence type="ECO:0000259" key="6">
    <source>
        <dbReference type="PROSITE" id="PS50977"/>
    </source>
</evidence>
<feature type="region of interest" description="Disordered" evidence="5">
    <location>
        <begin position="104"/>
        <end position="133"/>
    </location>
</feature>
<feature type="DNA-binding region" description="H-T-H motif" evidence="4">
    <location>
        <begin position="26"/>
        <end position="45"/>
    </location>
</feature>
<dbReference type="SUPFAM" id="SSF46689">
    <property type="entry name" value="Homeodomain-like"/>
    <property type="match status" value="1"/>
</dbReference>
<dbReference type="AlphaFoldDB" id="A0A7Y6IXS2"/>
<keyword evidence="3" id="KW-0804">Transcription</keyword>
<dbReference type="InterPro" id="IPR009057">
    <property type="entry name" value="Homeodomain-like_sf"/>
</dbReference>
<protein>
    <submittedName>
        <fullName evidence="7">TetR/AcrR family transcriptional regulator</fullName>
    </submittedName>
</protein>
<dbReference type="InterPro" id="IPR050109">
    <property type="entry name" value="HTH-type_TetR-like_transc_reg"/>
</dbReference>
<accession>A0A7Y6IXS2</accession>
<gene>
    <name evidence="7" type="ORF">HT134_40150</name>
</gene>
<dbReference type="InterPro" id="IPR001647">
    <property type="entry name" value="HTH_TetR"/>
</dbReference>
<feature type="domain" description="HTH tetR-type" evidence="6">
    <location>
        <begin position="4"/>
        <end position="63"/>
    </location>
</feature>
<evidence type="ECO:0000256" key="2">
    <source>
        <dbReference type="ARBA" id="ARBA00023125"/>
    </source>
</evidence>
<dbReference type="Proteomes" id="UP000546126">
    <property type="component" value="Unassembled WGS sequence"/>
</dbReference>